<keyword evidence="3" id="KW-1185">Reference proteome</keyword>
<dbReference type="STRING" id="983506.L8WFV9"/>
<dbReference type="Proteomes" id="UP000011668">
    <property type="component" value="Unassembled WGS sequence"/>
</dbReference>
<dbReference type="HOGENOM" id="CLU_2321963_0_0_1"/>
<dbReference type="OrthoDB" id="5571888at2759"/>
<sequence length="99" mass="10710">MASASAAKNPTSGDPLPKNTKSSPARKRGNFGTRSVLEISGLDAKVKYITTLESHIADRDQLIAAIRSELSNTHNENTELRREIDALKVCPLVSSTFPC</sequence>
<evidence type="ECO:0000313" key="3">
    <source>
        <dbReference type="Proteomes" id="UP000011668"/>
    </source>
</evidence>
<dbReference type="AlphaFoldDB" id="L8WFV9"/>
<feature type="compositionally biased region" description="Polar residues" evidence="1">
    <location>
        <begin position="1"/>
        <end position="12"/>
    </location>
</feature>
<gene>
    <name evidence="2" type="ORF">AG1IA_09140</name>
</gene>
<evidence type="ECO:0000256" key="1">
    <source>
        <dbReference type="SAM" id="MobiDB-lite"/>
    </source>
</evidence>
<accession>L8WFV9</accession>
<protein>
    <submittedName>
        <fullName evidence="2">Uncharacterized protein</fullName>
    </submittedName>
</protein>
<feature type="region of interest" description="Disordered" evidence="1">
    <location>
        <begin position="1"/>
        <end position="32"/>
    </location>
</feature>
<proteinExistence type="predicted"/>
<reference evidence="2 3" key="1">
    <citation type="journal article" date="2013" name="Nat. Commun.">
        <title>The evolution and pathogenic mechanisms of the rice sheath blight pathogen.</title>
        <authorList>
            <person name="Zheng A."/>
            <person name="Lin R."/>
            <person name="Xu L."/>
            <person name="Qin P."/>
            <person name="Tang C."/>
            <person name="Ai P."/>
            <person name="Zhang D."/>
            <person name="Liu Y."/>
            <person name="Sun Z."/>
            <person name="Feng H."/>
            <person name="Wang Y."/>
            <person name="Chen Y."/>
            <person name="Liang X."/>
            <person name="Fu R."/>
            <person name="Li Q."/>
            <person name="Zhang J."/>
            <person name="Yu X."/>
            <person name="Xie Z."/>
            <person name="Ding L."/>
            <person name="Guan P."/>
            <person name="Tang J."/>
            <person name="Liang Y."/>
            <person name="Wang S."/>
            <person name="Deng Q."/>
            <person name="Li S."/>
            <person name="Zhu J."/>
            <person name="Wang L."/>
            <person name="Liu H."/>
            <person name="Li P."/>
        </authorList>
    </citation>
    <scope>NUCLEOTIDE SEQUENCE [LARGE SCALE GENOMIC DNA]</scope>
    <source>
        <strain evidence="3">AG-1 IA</strain>
    </source>
</reference>
<evidence type="ECO:0000313" key="2">
    <source>
        <dbReference type="EMBL" id="ELU36830.1"/>
    </source>
</evidence>
<comment type="caution">
    <text evidence="2">The sequence shown here is derived from an EMBL/GenBank/DDBJ whole genome shotgun (WGS) entry which is preliminary data.</text>
</comment>
<name>L8WFV9_THACA</name>
<dbReference type="EMBL" id="AFRT01003037">
    <property type="protein sequence ID" value="ELU36830.1"/>
    <property type="molecule type" value="Genomic_DNA"/>
</dbReference>
<organism evidence="2 3">
    <name type="scientific">Thanatephorus cucumeris (strain AG1-IA)</name>
    <name type="common">Rice sheath blight fungus</name>
    <name type="synonym">Rhizoctonia solani</name>
    <dbReference type="NCBI Taxonomy" id="983506"/>
    <lineage>
        <taxon>Eukaryota</taxon>
        <taxon>Fungi</taxon>
        <taxon>Dikarya</taxon>
        <taxon>Basidiomycota</taxon>
        <taxon>Agaricomycotina</taxon>
        <taxon>Agaricomycetes</taxon>
        <taxon>Cantharellales</taxon>
        <taxon>Ceratobasidiaceae</taxon>
        <taxon>Rhizoctonia</taxon>
        <taxon>Rhizoctonia solani AG-1</taxon>
    </lineage>
</organism>